<feature type="compositionally biased region" description="Basic residues" evidence="1">
    <location>
        <begin position="67"/>
        <end position="77"/>
    </location>
</feature>
<feature type="compositionally biased region" description="Low complexity" evidence="1">
    <location>
        <begin position="54"/>
        <end position="63"/>
    </location>
</feature>
<dbReference type="EMBL" id="QPFP01000007">
    <property type="protein sequence ID" value="TEB35290.1"/>
    <property type="molecule type" value="Genomic_DNA"/>
</dbReference>
<feature type="region of interest" description="Disordered" evidence="1">
    <location>
        <begin position="333"/>
        <end position="363"/>
    </location>
</feature>
<accession>A0A4Y7TM81</accession>
<organism evidence="2 3">
    <name type="scientific">Coprinellus micaceus</name>
    <name type="common">Glistening ink-cap mushroom</name>
    <name type="synonym">Coprinus micaceus</name>
    <dbReference type="NCBI Taxonomy" id="71717"/>
    <lineage>
        <taxon>Eukaryota</taxon>
        <taxon>Fungi</taxon>
        <taxon>Dikarya</taxon>
        <taxon>Basidiomycota</taxon>
        <taxon>Agaricomycotina</taxon>
        <taxon>Agaricomycetes</taxon>
        <taxon>Agaricomycetidae</taxon>
        <taxon>Agaricales</taxon>
        <taxon>Agaricineae</taxon>
        <taxon>Psathyrellaceae</taxon>
        <taxon>Coprinellus</taxon>
    </lineage>
</organism>
<gene>
    <name evidence="2" type="ORF">FA13DRAFT_1332613</name>
</gene>
<evidence type="ECO:0000313" key="2">
    <source>
        <dbReference type="EMBL" id="TEB35290.1"/>
    </source>
</evidence>
<keyword evidence="3" id="KW-1185">Reference proteome</keyword>
<evidence type="ECO:0000313" key="3">
    <source>
        <dbReference type="Proteomes" id="UP000298030"/>
    </source>
</evidence>
<feature type="region of interest" description="Disordered" evidence="1">
    <location>
        <begin position="54"/>
        <end position="111"/>
    </location>
</feature>
<sequence>MQALVPCPKLLQHPLSRKTILWILPWQYDLHVLFPRQTSDNPMGAYFRGSEAFSSPFSPSVSSQTPRSKRQRRRRRVTSGNPANGILSLDYTHRHPTKSATNRRPFYQPMRPPPISSFLRLHTRKRSVSAPHLVGPSHPAAGGSCLETSPPSIPMGYPDYIMNLAGNLGDSENVYPLWYLILTFWFPEHEGYEVVNGWTPQTPGDSDGPGCEIGLFRPVEATLAVIWRGDEASGRCPQSHFGSPAVVVQISPVPSVAAKTLLEAKRSAERLFEDAALYSELPTLCVLSVASKTVWGGFVRTTDATAEWYAHVLQREVGDWDWFGPSFERGGCHEDLPEQSGGNTGGPSKSKMASTMKGEGKGQRESVVSSEAFEFLGRCFAGLKVNCVGQ</sequence>
<name>A0A4Y7TM81_COPMI</name>
<dbReference type="OrthoDB" id="5362978at2759"/>
<reference evidence="2 3" key="1">
    <citation type="journal article" date="2019" name="Nat. Ecol. Evol.">
        <title>Megaphylogeny resolves global patterns of mushroom evolution.</title>
        <authorList>
            <person name="Varga T."/>
            <person name="Krizsan K."/>
            <person name="Foldi C."/>
            <person name="Dima B."/>
            <person name="Sanchez-Garcia M."/>
            <person name="Sanchez-Ramirez S."/>
            <person name="Szollosi G.J."/>
            <person name="Szarkandi J.G."/>
            <person name="Papp V."/>
            <person name="Albert L."/>
            <person name="Andreopoulos W."/>
            <person name="Angelini C."/>
            <person name="Antonin V."/>
            <person name="Barry K.W."/>
            <person name="Bougher N.L."/>
            <person name="Buchanan P."/>
            <person name="Buyck B."/>
            <person name="Bense V."/>
            <person name="Catcheside P."/>
            <person name="Chovatia M."/>
            <person name="Cooper J."/>
            <person name="Damon W."/>
            <person name="Desjardin D."/>
            <person name="Finy P."/>
            <person name="Geml J."/>
            <person name="Haridas S."/>
            <person name="Hughes K."/>
            <person name="Justo A."/>
            <person name="Karasinski D."/>
            <person name="Kautmanova I."/>
            <person name="Kiss B."/>
            <person name="Kocsube S."/>
            <person name="Kotiranta H."/>
            <person name="LaButti K.M."/>
            <person name="Lechner B.E."/>
            <person name="Liimatainen K."/>
            <person name="Lipzen A."/>
            <person name="Lukacs Z."/>
            <person name="Mihaltcheva S."/>
            <person name="Morgado L.N."/>
            <person name="Niskanen T."/>
            <person name="Noordeloos M.E."/>
            <person name="Ohm R.A."/>
            <person name="Ortiz-Santana B."/>
            <person name="Ovrebo C."/>
            <person name="Racz N."/>
            <person name="Riley R."/>
            <person name="Savchenko A."/>
            <person name="Shiryaev A."/>
            <person name="Soop K."/>
            <person name="Spirin V."/>
            <person name="Szebenyi C."/>
            <person name="Tomsovsky M."/>
            <person name="Tulloss R.E."/>
            <person name="Uehling J."/>
            <person name="Grigoriev I.V."/>
            <person name="Vagvolgyi C."/>
            <person name="Papp T."/>
            <person name="Martin F.M."/>
            <person name="Miettinen O."/>
            <person name="Hibbett D.S."/>
            <person name="Nagy L.G."/>
        </authorList>
    </citation>
    <scope>NUCLEOTIDE SEQUENCE [LARGE SCALE GENOMIC DNA]</scope>
    <source>
        <strain evidence="2 3">FP101781</strain>
    </source>
</reference>
<dbReference type="Proteomes" id="UP000298030">
    <property type="component" value="Unassembled WGS sequence"/>
</dbReference>
<comment type="caution">
    <text evidence="2">The sequence shown here is derived from an EMBL/GenBank/DDBJ whole genome shotgun (WGS) entry which is preliminary data.</text>
</comment>
<evidence type="ECO:0000256" key="1">
    <source>
        <dbReference type="SAM" id="MobiDB-lite"/>
    </source>
</evidence>
<proteinExistence type="predicted"/>
<dbReference type="AlphaFoldDB" id="A0A4Y7TM81"/>
<protein>
    <submittedName>
        <fullName evidence="2">Uncharacterized protein</fullName>
    </submittedName>
</protein>